<feature type="region of interest" description="Disordered" evidence="1">
    <location>
        <begin position="171"/>
        <end position="190"/>
    </location>
</feature>
<dbReference type="EMBL" id="JARAKH010000039">
    <property type="protein sequence ID" value="KAK8382272.1"/>
    <property type="molecule type" value="Genomic_DNA"/>
</dbReference>
<dbReference type="Proteomes" id="UP001487740">
    <property type="component" value="Unassembled WGS sequence"/>
</dbReference>
<proteinExistence type="predicted"/>
<accession>A0AAW0T4Y8</accession>
<gene>
    <name evidence="2" type="ORF">O3P69_015301</name>
</gene>
<feature type="region of interest" description="Disordered" evidence="1">
    <location>
        <begin position="1"/>
        <end position="90"/>
    </location>
</feature>
<dbReference type="AlphaFoldDB" id="A0AAW0T4Y8"/>
<protein>
    <submittedName>
        <fullName evidence="2">Uncharacterized protein</fullName>
    </submittedName>
</protein>
<reference evidence="2 3" key="1">
    <citation type="submission" date="2023-03" db="EMBL/GenBank/DDBJ databases">
        <title>High-quality genome of Scylla paramamosain provides insights in environmental adaptation.</title>
        <authorList>
            <person name="Zhang L."/>
        </authorList>
    </citation>
    <scope>NUCLEOTIDE SEQUENCE [LARGE SCALE GENOMIC DNA]</scope>
    <source>
        <strain evidence="2">LZ_2023a</strain>
        <tissue evidence="2">Muscle</tissue>
    </source>
</reference>
<sequence length="345" mass="37676">MSLESTRVQKGDVGGEPRPRRLGEATCGPGIMRGGAAGQSRRQGRPAERGWPSFISGPLDINSGRPPPSGQARLGTTTPGATSAAAAGGTLPMKRRALPQTVALLQGVPRRQGRGHRRVLGDVQALATKTKYPWGAEDSLRVMQAGVTCSLGGRQGDTEAQLLRAARAPRPRLGPALPSRLPRPVRRLAPPRPLLRPQFISLTPLGRFGHAPATPARPYFSRRVPLPPYRPSGYLRSPPEDHAPPSVPPISGAALTPCPCPAPARHTPFPSPIAENQLYHHRHHRRHNHPLTTTTTTTTTATHPLIHHHHYNYHQHNDSFTTTHSPIHNYHHHHHHHDHRVLKAP</sequence>
<keyword evidence="3" id="KW-1185">Reference proteome</keyword>
<evidence type="ECO:0000256" key="1">
    <source>
        <dbReference type="SAM" id="MobiDB-lite"/>
    </source>
</evidence>
<feature type="compositionally biased region" description="Low complexity" evidence="1">
    <location>
        <begin position="171"/>
        <end position="182"/>
    </location>
</feature>
<comment type="caution">
    <text evidence="2">The sequence shown here is derived from an EMBL/GenBank/DDBJ whole genome shotgun (WGS) entry which is preliminary data.</text>
</comment>
<name>A0AAW0T4Y8_SCYPA</name>
<evidence type="ECO:0000313" key="2">
    <source>
        <dbReference type="EMBL" id="KAK8382272.1"/>
    </source>
</evidence>
<evidence type="ECO:0000313" key="3">
    <source>
        <dbReference type="Proteomes" id="UP001487740"/>
    </source>
</evidence>
<feature type="compositionally biased region" description="Basic and acidic residues" evidence="1">
    <location>
        <begin position="7"/>
        <end position="23"/>
    </location>
</feature>
<feature type="compositionally biased region" description="Low complexity" evidence="1">
    <location>
        <begin position="75"/>
        <end position="90"/>
    </location>
</feature>
<organism evidence="2 3">
    <name type="scientific">Scylla paramamosain</name>
    <name type="common">Mud crab</name>
    <dbReference type="NCBI Taxonomy" id="85552"/>
    <lineage>
        <taxon>Eukaryota</taxon>
        <taxon>Metazoa</taxon>
        <taxon>Ecdysozoa</taxon>
        <taxon>Arthropoda</taxon>
        <taxon>Crustacea</taxon>
        <taxon>Multicrustacea</taxon>
        <taxon>Malacostraca</taxon>
        <taxon>Eumalacostraca</taxon>
        <taxon>Eucarida</taxon>
        <taxon>Decapoda</taxon>
        <taxon>Pleocyemata</taxon>
        <taxon>Brachyura</taxon>
        <taxon>Eubrachyura</taxon>
        <taxon>Portunoidea</taxon>
        <taxon>Portunidae</taxon>
        <taxon>Portuninae</taxon>
        <taxon>Scylla</taxon>
    </lineage>
</organism>